<dbReference type="Pfam" id="PF13175">
    <property type="entry name" value="AAA_15"/>
    <property type="match status" value="1"/>
</dbReference>
<dbReference type="PANTHER" id="PTHR43581:SF2">
    <property type="entry name" value="EXCINUCLEASE ATPASE SUBUNIT"/>
    <property type="match status" value="1"/>
</dbReference>
<dbReference type="RefSeq" id="WP_286290222.1">
    <property type="nucleotide sequence ID" value="NZ_JASXSZ010000006.1"/>
</dbReference>
<feature type="domain" description="Endonuclease GajA/Old nuclease/RecF-like AAA" evidence="1">
    <location>
        <begin position="158"/>
        <end position="311"/>
    </location>
</feature>
<accession>A0ABT7N3D0</accession>
<protein>
    <submittedName>
        <fullName evidence="2">AAA family ATPase</fullName>
    </submittedName>
</protein>
<dbReference type="Proteomes" id="UP001235064">
    <property type="component" value="Unassembled WGS sequence"/>
</dbReference>
<evidence type="ECO:0000313" key="3">
    <source>
        <dbReference type="Proteomes" id="UP001235064"/>
    </source>
</evidence>
<sequence>MRVRNYRTVGPEQRLSLLPGMTLVGPNNSGKTNLLRAVQMFFTGYENVLGYRRATDLTFGAGSQQTSLVASFTIDGHARDAEVLTLLDELHAIVGTQRDSDTFTVNLYFTGVNDTPVYRVFGNVKVPVADRPTFSRKQKQLVELLLGTFRVHYVPSAKSITSLYDDLLKPFVTHAAFQAIEPHLDGIQAELDSVAQSLNEELNAVGLSGIQSSFRLPTRSTDLLAGFELMLSDPSSTTLSEKGQGIQSTVLFASFAWITEQEKLVEGVPLWLIEEPESYLHPELTKALYAVLETLSNSSTVVATTHSLAFVPTDHSLVQGVDLDPATRRTVVSDFRSHAEATQRIRRSLGVQFSDYYNLAECNVFLEGPSDKELMLWALSQLDPNGVTYPLLGASLLEDFGGVKQLEGFLKATYAPIRDERALVAVFDGDSAGQQSRQNLQQYFGQKEVPFDPNRDFVSVRNGFAVEGLFPDEAVMEMHDQHSSWFQTYSVDSSGDLEPFQIKDGRKSDAIRFLKQAAPSMVDWDRRWLSFLSAIDSALQTQIERLARQQ</sequence>
<dbReference type="Gene3D" id="3.40.50.300">
    <property type="entry name" value="P-loop containing nucleotide triphosphate hydrolases"/>
    <property type="match status" value="1"/>
</dbReference>
<dbReference type="PANTHER" id="PTHR43581">
    <property type="entry name" value="ATP/GTP PHOSPHATASE"/>
    <property type="match status" value="1"/>
</dbReference>
<name>A0ABT7N3D0_9MICO</name>
<reference evidence="2 3" key="1">
    <citation type="submission" date="2023-06" db="EMBL/GenBank/DDBJ databases">
        <title>Microbacterium sp. nov., isolated from a waste landfill.</title>
        <authorList>
            <person name="Wen W."/>
        </authorList>
    </citation>
    <scope>NUCLEOTIDE SEQUENCE [LARGE SCALE GENOMIC DNA]</scope>
    <source>
        <strain evidence="2 3">ASV49</strain>
    </source>
</reference>
<proteinExistence type="predicted"/>
<evidence type="ECO:0000259" key="1">
    <source>
        <dbReference type="Pfam" id="PF13175"/>
    </source>
</evidence>
<evidence type="ECO:0000313" key="2">
    <source>
        <dbReference type="EMBL" id="MDL9981200.1"/>
    </source>
</evidence>
<dbReference type="SUPFAM" id="SSF52540">
    <property type="entry name" value="P-loop containing nucleoside triphosphate hydrolases"/>
    <property type="match status" value="1"/>
</dbReference>
<dbReference type="InterPro" id="IPR041685">
    <property type="entry name" value="AAA_GajA/Old/RecF-like"/>
</dbReference>
<keyword evidence="3" id="KW-1185">Reference proteome</keyword>
<organism evidence="2 3">
    <name type="scientific">Microbacterium candidum</name>
    <dbReference type="NCBI Taxonomy" id="3041922"/>
    <lineage>
        <taxon>Bacteria</taxon>
        <taxon>Bacillati</taxon>
        <taxon>Actinomycetota</taxon>
        <taxon>Actinomycetes</taxon>
        <taxon>Micrococcales</taxon>
        <taxon>Microbacteriaceae</taxon>
        <taxon>Microbacterium</taxon>
    </lineage>
</organism>
<dbReference type="InterPro" id="IPR051396">
    <property type="entry name" value="Bact_Antivir_Def_Nuclease"/>
</dbReference>
<dbReference type="EMBL" id="JASXSZ010000006">
    <property type="protein sequence ID" value="MDL9981200.1"/>
    <property type="molecule type" value="Genomic_DNA"/>
</dbReference>
<gene>
    <name evidence="2" type="ORF">QSV35_17850</name>
</gene>
<dbReference type="InterPro" id="IPR027417">
    <property type="entry name" value="P-loop_NTPase"/>
</dbReference>
<comment type="caution">
    <text evidence="2">The sequence shown here is derived from an EMBL/GenBank/DDBJ whole genome shotgun (WGS) entry which is preliminary data.</text>
</comment>